<dbReference type="SUPFAM" id="SSF51306">
    <property type="entry name" value="LexA/Signal peptidase"/>
    <property type="match status" value="1"/>
</dbReference>
<accession>A0ABT5BR18</accession>
<evidence type="ECO:0000256" key="4">
    <source>
        <dbReference type="ARBA" id="ARBA00022763"/>
    </source>
</evidence>
<evidence type="ECO:0000256" key="12">
    <source>
        <dbReference type="HAMAP-Rule" id="MF_00015"/>
    </source>
</evidence>
<dbReference type="SUPFAM" id="SSF46785">
    <property type="entry name" value="Winged helix' DNA-binding domain"/>
    <property type="match status" value="1"/>
</dbReference>
<keyword evidence="17" id="KW-1185">Reference proteome</keyword>
<feature type="active site" description="For autocatalytic cleavage activity" evidence="12">
    <location>
        <position position="186"/>
    </location>
</feature>
<gene>
    <name evidence="12 16" type="primary">lexA</name>
    <name evidence="16" type="ORF">POL72_02580</name>
</gene>
<dbReference type="InterPro" id="IPR036388">
    <property type="entry name" value="WH-like_DNA-bd_sf"/>
</dbReference>
<feature type="site" description="Cleavage; by autolysis" evidence="12">
    <location>
        <begin position="113"/>
        <end position="114"/>
    </location>
</feature>
<feature type="active site" description="For autocatalytic cleavage activity" evidence="12">
    <location>
        <position position="149"/>
    </location>
</feature>
<dbReference type="Pfam" id="PF01726">
    <property type="entry name" value="LexA_DNA_bind"/>
    <property type="match status" value="1"/>
</dbReference>
<evidence type="ECO:0000256" key="5">
    <source>
        <dbReference type="ARBA" id="ARBA00022801"/>
    </source>
</evidence>
<evidence type="ECO:0000256" key="10">
    <source>
        <dbReference type="ARBA" id="ARBA00023204"/>
    </source>
</evidence>
<evidence type="ECO:0000256" key="9">
    <source>
        <dbReference type="ARBA" id="ARBA00023163"/>
    </source>
</evidence>
<reference evidence="16 17" key="1">
    <citation type="submission" date="2023-01" db="EMBL/GenBank/DDBJ databases">
        <title>Minimal conservation of predation-associated metabolite biosynthetic gene clusters underscores biosynthetic potential of Myxococcota including descriptions for ten novel species: Archangium lansinium sp. nov., Myxococcus landrumus sp. nov., Nannocystis bai.</title>
        <authorList>
            <person name="Ahearne A."/>
            <person name="Stevens C."/>
            <person name="Dowd S."/>
        </authorList>
    </citation>
    <scope>NUCLEOTIDE SEQUENCE [LARGE SCALE GENOMIC DNA]</scope>
    <source>
        <strain evidence="16 17">WIWO2</strain>
    </source>
</reference>
<name>A0ABT5BR18_9BACT</name>
<dbReference type="GO" id="GO:0004252">
    <property type="term" value="F:serine-type endopeptidase activity"/>
    <property type="evidence" value="ECO:0007669"/>
    <property type="project" value="UniProtKB-EC"/>
</dbReference>
<keyword evidence="9 12" id="KW-0804">Transcription</keyword>
<protein>
    <recommendedName>
        <fullName evidence="12">LexA repressor</fullName>
        <ecNumber evidence="12">3.4.21.88</ecNumber>
    </recommendedName>
</protein>
<comment type="similarity">
    <text evidence="1 12 13">Belongs to the peptidase S24 family.</text>
</comment>
<feature type="domain" description="Peptidase S24/S26A/S26B/S26C" evidence="14">
    <location>
        <begin position="107"/>
        <end position="223"/>
    </location>
</feature>
<evidence type="ECO:0000256" key="3">
    <source>
        <dbReference type="ARBA" id="ARBA00022705"/>
    </source>
</evidence>
<keyword evidence="7 12" id="KW-0805">Transcription regulation</keyword>
<dbReference type="NCBIfam" id="TIGR00498">
    <property type="entry name" value="lexA"/>
    <property type="match status" value="1"/>
</dbReference>
<evidence type="ECO:0000256" key="11">
    <source>
        <dbReference type="ARBA" id="ARBA00023236"/>
    </source>
</evidence>
<dbReference type="PANTHER" id="PTHR33516">
    <property type="entry name" value="LEXA REPRESSOR"/>
    <property type="match status" value="1"/>
</dbReference>
<dbReference type="Gene3D" id="1.10.10.10">
    <property type="entry name" value="Winged helix-like DNA-binding domain superfamily/Winged helix DNA-binding domain"/>
    <property type="match status" value="1"/>
</dbReference>
<keyword evidence="4 12" id="KW-0227">DNA damage</keyword>
<evidence type="ECO:0000256" key="1">
    <source>
        <dbReference type="ARBA" id="ARBA00007484"/>
    </source>
</evidence>
<evidence type="ECO:0000313" key="17">
    <source>
        <dbReference type="Proteomes" id="UP001217485"/>
    </source>
</evidence>
<dbReference type="InterPro" id="IPR050077">
    <property type="entry name" value="LexA_repressor"/>
</dbReference>
<evidence type="ECO:0000256" key="2">
    <source>
        <dbReference type="ARBA" id="ARBA00022491"/>
    </source>
</evidence>
<dbReference type="RefSeq" id="WP_272093389.1">
    <property type="nucleotide sequence ID" value="NZ_JAQNDK010000001.1"/>
</dbReference>
<evidence type="ECO:0000256" key="8">
    <source>
        <dbReference type="ARBA" id="ARBA00023125"/>
    </source>
</evidence>
<dbReference type="EC" id="3.4.21.88" evidence="12"/>
<dbReference type="InterPro" id="IPR015927">
    <property type="entry name" value="Peptidase_S24_S26A/B/C"/>
</dbReference>
<evidence type="ECO:0000313" key="16">
    <source>
        <dbReference type="EMBL" id="MDC0676610.1"/>
    </source>
</evidence>
<keyword evidence="5 12" id="KW-0378">Hydrolase</keyword>
<evidence type="ECO:0000256" key="7">
    <source>
        <dbReference type="ARBA" id="ARBA00023015"/>
    </source>
</evidence>
<feature type="DNA-binding region" description="H-T-H motif" evidence="12">
    <location>
        <begin position="28"/>
        <end position="48"/>
    </location>
</feature>
<keyword evidence="2 12" id="KW-0678">Repressor</keyword>
<dbReference type="Gene3D" id="2.10.109.10">
    <property type="entry name" value="Umud Fragment, subunit A"/>
    <property type="match status" value="1"/>
</dbReference>
<evidence type="ECO:0000259" key="14">
    <source>
        <dbReference type="Pfam" id="PF00717"/>
    </source>
</evidence>
<dbReference type="InterPro" id="IPR039418">
    <property type="entry name" value="LexA-like"/>
</dbReference>
<dbReference type="InterPro" id="IPR006200">
    <property type="entry name" value="LexA"/>
</dbReference>
<keyword evidence="8 12" id="KW-0238">DNA-binding</keyword>
<dbReference type="HAMAP" id="MF_00015">
    <property type="entry name" value="LexA"/>
    <property type="match status" value="1"/>
</dbReference>
<feature type="domain" description="LexA repressor DNA-binding" evidence="15">
    <location>
        <begin position="1"/>
        <end position="65"/>
    </location>
</feature>
<dbReference type="Pfam" id="PF00717">
    <property type="entry name" value="Peptidase_S24"/>
    <property type="match status" value="1"/>
</dbReference>
<dbReference type="InterPro" id="IPR036286">
    <property type="entry name" value="LexA/Signal_pep-like_sf"/>
</dbReference>
<dbReference type="PANTHER" id="PTHR33516:SF2">
    <property type="entry name" value="LEXA REPRESSOR-RELATED"/>
    <property type="match status" value="1"/>
</dbReference>
<comment type="function">
    <text evidence="12">Represses a number of genes involved in the response to DNA damage (SOS response), including recA and lexA. In the presence of single-stranded DNA, RecA interacts with LexA causing an autocatalytic cleavage which disrupts the DNA-binding part of LexA, leading to derepression of the SOS regulon and eventually DNA repair.</text>
</comment>
<keyword evidence="6 12" id="KW-0068">Autocatalytic cleavage</keyword>
<comment type="catalytic activity">
    <reaction evidence="12">
        <text>Hydrolysis of Ala-|-Gly bond in repressor LexA.</text>
        <dbReference type="EC" id="3.4.21.88"/>
    </reaction>
</comment>
<sequence length="230" mass="25214">MQGLTERQQQVLHYIRQSISERGYPPTLREIGAHMGIRSTNGVNDHLRALERKGYLTREDMKSRALRPRDLDGAGSGGGADLRGALVNGGNDAPANDQEDDLVEIAVVGRIAAGLPILAEEHVLDTVRIERTLVRGGREVFGLRVTGDSMIEAGIFSGDYIFVRRQLTAQRGDIVVALIGDEATVKYFFPEKDYVRFQPANAAMAPILVRASDFKPAMLLGVVVGVYRKL</sequence>
<dbReference type="CDD" id="cd06529">
    <property type="entry name" value="S24_LexA-like"/>
    <property type="match status" value="1"/>
</dbReference>
<dbReference type="InterPro" id="IPR006197">
    <property type="entry name" value="Peptidase_S24_LexA"/>
</dbReference>
<dbReference type="EMBL" id="JAQNDK010000001">
    <property type="protein sequence ID" value="MDC0676610.1"/>
    <property type="molecule type" value="Genomic_DNA"/>
</dbReference>
<dbReference type="InterPro" id="IPR036390">
    <property type="entry name" value="WH_DNA-bd_sf"/>
</dbReference>
<keyword evidence="11 12" id="KW-0742">SOS response</keyword>
<evidence type="ECO:0000256" key="13">
    <source>
        <dbReference type="RuleBase" id="RU003991"/>
    </source>
</evidence>
<dbReference type="Proteomes" id="UP001217485">
    <property type="component" value="Unassembled WGS sequence"/>
</dbReference>
<evidence type="ECO:0000256" key="6">
    <source>
        <dbReference type="ARBA" id="ARBA00022813"/>
    </source>
</evidence>
<keyword evidence="10 12" id="KW-0234">DNA repair</keyword>
<comment type="caution">
    <text evidence="16">The sequence shown here is derived from an EMBL/GenBank/DDBJ whole genome shotgun (WGS) entry which is preliminary data.</text>
</comment>
<dbReference type="PRINTS" id="PR00726">
    <property type="entry name" value="LEXASERPTASE"/>
</dbReference>
<organism evidence="16 17">
    <name type="scientific">Sorangium atrum</name>
    <dbReference type="NCBI Taxonomy" id="2995308"/>
    <lineage>
        <taxon>Bacteria</taxon>
        <taxon>Pseudomonadati</taxon>
        <taxon>Myxococcota</taxon>
        <taxon>Polyangia</taxon>
        <taxon>Polyangiales</taxon>
        <taxon>Polyangiaceae</taxon>
        <taxon>Sorangium</taxon>
    </lineage>
</organism>
<evidence type="ECO:0000259" key="15">
    <source>
        <dbReference type="Pfam" id="PF01726"/>
    </source>
</evidence>
<proteinExistence type="inferred from homology"/>
<dbReference type="InterPro" id="IPR006199">
    <property type="entry name" value="LexA_DNA-bd_dom"/>
</dbReference>
<keyword evidence="3 12" id="KW-0235">DNA replication</keyword>
<comment type="subunit">
    <text evidence="12">Homodimer.</text>
</comment>